<feature type="region of interest" description="Disordered" evidence="19">
    <location>
        <begin position="219"/>
        <end position="246"/>
    </location>
</feature>
<dbReference type="PRINTS" id="PR00153">
    <property type="entry name" value="CSAPPISMRASE"/>
</dbReference>
<comment type="similarity">
    <text evidence="3">Belongs to the cyclophilin-type PPIase family. PPIase E subfamily.</text>
</comment>
<dbReference type="GO" id="GO:0003755">
    <property type="term" value="F:peptidyl-prolyl cis-trans isomerase activity"/>
    <property type="evidence" value="ECO:0007669"/>
    <property type="project" value="UniProtKB-KW"/>
</dbReference>
<dbReference type="PANTHER" id="PTHR11071:SF561">
    <property type="entry name" value="PEPTIDYL-PROLYL CIS-TRANS ISOMERASE D-RELATED"/>
    <property type="match status" value="1"/>
</dbReference>
<comment type="catalytic activity">
    <reaction evidence="1">
        <text>[protein]-peptidylproline (omega=180) = [protein]-peptidylproline (omega=0)</text>
        <dbReference type="Rhea" id="RHEA:16237"/>
        <dbReference type="Rhea" id="RHEA-COMP:10747"/>
        <dbReference type="Rhea" id="RHEA-COMP:10748"/>
        <dbReference type="ChEBI" id="CHEBI:83833"/>
        <dbReference type="ChEBI" id="CHEBI:83834"/>
        <dbReference type="EC" id="5.2.1.8"/>
    </reaction>
</comment>
<dbReference type="AlphaFoldDB" id="A0AB34GIJ5"/>
<dbReference type="PROSITE" id="PS50102">
    <property type="entry name" value="RRM"/>
    <property type="match status" value="1"/>
</dbReference>
<dbReference type="GO" id="GO:0003723">
    <property type="term" value="F:RNA binding"/>
    <property type="evidence" value="ECO:0007669"/>
    <property type="project" value="UniProtKB-UniRule"/>
</dbReference>
<dbReference type="SUPFAM" id="SSF50891">
    <property type="entry name" value="Cyclophilin-like"/>
    <property type="match status" value="1"/>
</dbReference>
<dbReference type="GO" id="GO:0006457">
    <property type="term" value="P:protein folding"/>
    <property type="evidence" value="ECO:0007669"/>
    <property type="project" value="InterPro"/>
</dbReference>
<dbReference type="InterPro" id="IPR020892">
    <property type="entry name" value="Cyclophilin-type_PPIase_CS"/>
</dbReference>
<keyword evidence="23" id="KW-1185">Reference proteome</keyword>
<evidence type="ECO:0000256" key="18">
    <source>
        <dbReference type="PROSITE-ProRule" id="PRU00176"/>
    </source>
</evidence>
<comment type="subcellular location">
    <subcellularLocation>
        <location evidence="2">Nucleus</location>
    </subcellularLocation>
</comment>
<comment type="caution">
    <text evidence="22">The sequence shown here is derived from an EMBL/GenBank/DDBJ whole genome shotgun (WGS) entry which is preliminary data.</text>
</comment>
<evidence type="ECO:0000259" key="20">
    <source>
        <dbReference type="PROSITE" id="PS50072"/>
    </source>
</evidence>
<evidence type="ECO:0000256" key="19">
    <source>
        <dbReference type="SAM" id="MobiDB-lite"/>
    </source>
</evidence>
<evidence type="ECO:0000256" key="8">
    <source>
        <dbReference type="ARBA" id="ARBA00022728"/>
    </source>
</evidence>
<dbReference type="Proteomes" id="UP001159641">
    <property type="component" value="Unassembled WGS sequence"/>
</dbReference>
<keyword evidence="12" id="KW-0413">Isomerase</keyword>
<dbReference type="Gene3D" id="2.40.100.10">
    <property type="entry name" value="Cyclophilin-like"/>
    <property type="match status" value="1"/>
</dbReference>
<evidence type="ECO:0000256" key="10">
    <source>
        <dbReference type="ARBA" id="ARBA00023110"/>
    </source>
</evidence>
<dbReference type="FunFam" id="2.40.100.10:FF:000010">
    <property type="entry name" value="Peptidyl-prolyl cis-trans isomerase E"/>
    <property type="match status" value="1"/>
</dbReference>
<comment type="subunit">
    <text evidence="17">Identified in the spliceosome C complex. Component of the XAB2 complex, a multimeric protein complex composed of XAB2, PRPF19, AQR, ZNF830, ISY1, and PPIE. Identified in a pentameric intron-binding (IB) complex composed of AQR, XAB2, ISY1, ZNF830 and PPIE that is incorporated into the spliceosome as a preassembled complex. The IB complex does not contain PRPF19. Interacts (via RNA-binding domain) with KMT2A (via the third PHD-type zinc-finger).</text>
</comment>
<dbReference type="GO" id="GO:0016018">
    <property type="term" value="F:cyclosporin A binding"/>
    <property type="evidence" value="ECO:0007669"/>
    <property type="project" value="TreeGrafter"/>
</dbReference>
<keyword evidence="9 18" id="KW-0694">RNA-binding</keyword>
<evidence type="ECO:0000256" key="2">
    <source>
        <dbReference type="ARBA" id="ARBA00004123"/>
    </source>
</evidence>
<evidence type="ECO:0000256" key="4">
    <source>
        <dbReference type="ARBA" id="ARBA00013194"/>
    </source>
</evidence>
<evidence type="ECO:0000256" key="16">
    <source>
        <dbReference type="ARBA" id="ARBA00058045"/>
    </source>
</evidence>
<evidence type="ECO:0000256" key="15">
    <source>
        <dbReference type="ARBA" id="ARBA00049785"/>
    </source>
</evidence>
<dbReference type="InterPro" id="IPR012677">
    <property type="entry name" value="Nucleotide-bd_a/b_plait_sf"/>
</dbReference>
<evidence type="ECO:0000313" key="23">
    <source>
        <dbReference type="Proteomes" id="UP001159641"/>
    </source>
</evidence>
<reference evidence="22 23" key="1">
    <citation type="submission" date="2022-11" db="EMBL/GenBank/DDBJ databases">
        <title>Whole genome sequence of Eschrichtius robustus ER-17-0199.</title>
        <authorList>
            <person name="Bruniche-Olsen A."/>
            <person name="Black A.N."/>
            <person name="Fields C.J."/>
            <person name="Walden K."/>
            <person name="Dewoody J.A."/>
        </authorList>
    </citation>
    <scope>NUCLEOTIDE SEQUENCE [LARGE SCALE GENOMIC DNA]</scope>
    <source>
        <strain evidence="22">ER-17-0199</strain>
        <tissue evidence="22">Blubber</tissue>
    </source>
</reference>
<evidence type="ECO:0000256" key="3">
    <source>
        <dbReference type="ARBA" id="ARBA00009483"/>
    </source>
</evidence>
<dbReference type="GO" id="GO:0000398">
    <property type="term" value="P:mRNA splicing, via spliceosome"/>
    <property type="evidence" value="ECO:0007669"/>
    <property type="project" value="UniProtKB-ARBA"/>
</dbReference>
<dbReference type="GO" id="GO:0005739">
    <property type="term" value="C:mitochondrion"/>
    <property type="evidence" value="ECO:0007669"/>
    <property type="project" value="TreeGrafter"/>
</dbReference>
<evidence type="ECO:0000259" key="21">
    <source>
        <dbReference type="PROSITE" id="PS50102"/>
    </source>
</evidence>
<dbReference type="InterPro" id="IPR002130">
    <property type="entry name" value="Cyclophilin-type_PPIase_dom"/>
</dbReference>
<evidence type="ECO:0000256" key="13">
    <source>
        <dbReference type="ARBA" id="ARBA00023242"/>
    </source>
</evidence>
<dbReference type="PROSITE" id="PS00170">
    <property type="entry name" value="CSA_PPIASE_1"/>
    <property type="match status" value="1"/>
</dbReference>
<dbReference type="EC" id="5.2.1.8" evidence="4"/>
<evidence type="ECO:0000256" key="9">
    <source>
        <dbReference type="ARBA" id="ARBA00022884"/>
    </source>
</evidence>
<feature type="domain" description="RRM" evidence="21">
    <location>
        <begin position="102"/>
        <end position="180"/>
    </location>
</feature>
<keyword evidence="6" id="KW-0597">Phosphoprotein</keyword>
<dbReference type="PANTHER" id="PTHR11071">
    <property type="entry name" value="PEPTIDYL-PROLYL CIS-TRANS ISOMERASE"/>
    <property type="match status" value="1"/>
</dbReference>
<proteinExistence type="inferred from homology"/>
<feature type="domain" description="PPIase cyclophilin-type" evidence="20">
    <location>
        <begin position="252"/>
        <end position="408"/>
    </location>
</feature>
<dbReference type="Pfam" id="PF00160">
    <property type="entry name" value="Pro_isomerase"/>
    <property type="match status" value="1"/>
</dbReference>
<keyword evidence="7" id="KW-0507">mRNA processing</keyword>
<evidence type="ECO:0000256" key="1">
    <source>
        <dbReference type="ARBA" id="ARBA00000971"/>
    </source>
</evidence>
<dbReference type="SUPFAM" id="SSF54928">
    <property type="entry name" value="RNA-binding domain, RBD"/>
    <property type="match status" value="1"/>
</dbReference>
<evidence type="ECO:0000256" key="12">
    <source>
        <dbReference type="ARBA" id="ARBA00023235"/>
    </source>
</evidence>
<dbReference type="Gene3D" id="3.30.70.330">
    <property type="match status" value="1"/>
</dbReference>
<keyword evidence="13" id="KW-0539">Nucleus</keyword>
<dbReference type="InterPro" id="IPR029000">
    <property type="entry name" value="Cyclophilin-like_dom_sf"/>
</dbReference>
<evidence type="ECO:0000256" key="6">
    <source>
        <dbReference type="ARBA" id="ARBA00022553"/>
    </source>
</evidence>
<evidence type="ECO:0000256" key="5">
    <source>
        <dbReference type="ARBA" id="ARBA00021137"/>
    </source>
</evidence>
<dbReference type="GO" id="GO:0005681">
    <property type="term" value="C:spliceosomal complex"/>
    <property type="evidence" value="ECO:0007669"/>
    <property type="project" value="UniProtKB-KW"/>
</dbReference>
<evidence type="ECO:0000256" key="11">
    <source>
        <dbReference type="ARBA" id="ARBA00023187"/>
    </source>
</evidence>
<evidence type="ECO:0000256" key="14">
    <source>
        <dbReference type="ARBA" id="ARBA00032204"/>
    </source>
</evidence>
<evidence type="ECO:0000256" key="7">
    <source>
        <dbReference type="ARBA" id="ARBA00022664"/>
    </source>
</evidence>
<dbReference type="InterPro" id="IPR034168">
    <property type="entry name" value="PPIE_RRM"/>
</dbReference>
<keyword evidence="10" id="KW-0697">Rotamase</keyword>
<gene>
    <name evidence="22" type="ORF">J1605_012313</name>
</gene>
<protein>
    <recommendedName>
        <fullName evidence="5">Peptidyl-prolyl cis-trans isomerase E</fullName>
        <ecNumber evidence="4">5.2.1.8</ecNumber>
    </recommendedName>
    <alternativeName>
        <fullName evidence="15">Cyclophilin E</fullName>
    </alternativeName>
    <alternativeName>
        <fullName evidence="14">Rotamase E</fullName>
    </alternativeName>
</protein>
<dbReference type="InterPro" id="IPR000504">
    <property type="entry name" value="RRM_dom"/>
</dbReference>
<dbReference type="PROSITE" id="PS50072">
    <property type="entry name" value="CSA_PPIASE_2"/>
    <property type="match status" value="1"/>
</dbReference>
<dbReference type="CDD" id="cd12347">
    <property type="entry name" value="RRM_PPIE"/>
    <property type="match status" value="1"/>
</dbReference>
<comment type="function">
    <text evidence="16">Involved in pre-mRNA splicing as component of the spliceosome. Combines RNA-binding and PPIase activities. Binds mRNA and has a preference for single-stranded RNA molecules with poly-A and poly-U stretches, suggesting it binds to the poly(A)-region in the 3'-UTR of mRNA molecules. Catalyzes the cis-trans isomerization of proline imidic peptide bonds in proteins. Inhibits KMT2A activity; this requires proline isomerase activity.</text>
</comment>
<evidence type="ECO:0000313" key="22">
    <source>
        <dbReference type="EMBL" id="KAJ8779429.1"/>
    </source>
</evidence>
<organism evidence="22 23">
    <name type="scientific">Eschrichtius robustus</name>
    <name type="common">California gray whale</name>
    <name type="synonym">Eschrichtius gibbosus</name>
    <dbReference type="NCBI Taxonomy" id="9764"/>
    <lineage>
        <taxon>Eukaryota</taxon>
        <taxon>Metazoa</taxon>
        <taxon>Chordata</taxon>
        <taxon>Craniata</taxon>
        <taxon>Vertebrata</taxon>
        <taxon>Euteleostomi</taxon>
        <taxon>Mammalia</taxon>
        <taxon>Eutheria</taxon>
        <taxon>Laurasiatheria</taxon>
        <taxon>Artiodactyla</taxon>
        <taxon>Whippomorpha</taxon>
        <taxon>Cetacea</taxon>
        <taxon>Mysticeti</taxon>
        <taxon>Eschrichtiidae</taxon>
        <taxon>Eschrichtius</taxon>
    </lineage>
</organism>
<dbReference type="FunFam" id="3.30.70.330:FF:000348">
    <property type="entry name" value="Peptidyl-prolyl cis-trans isomerase E"/>
    <property type="match status" value="1"/>
</dbReference>
<keyword evidence="11" id="KW-0508">mRNA splicing</keyword>
<keyword evidence="8" id="KW-0747">Spliceosome</keyword>
<dbReference type="Pfam" id="PF00076">
    <property type="entry name" value="RRM_1"/>
    <property type="match status" value="1"/>
</dbReference>
<dbReference type="EMBL" id="JAIQCJ010002214">
    <property type="protein sequence ID" value="KAJ8779429.1"/>
    <property type="molecule type" value="Genomic_DNA"/>
</dbReference>
<sequence>MRDLSFWHTGSVLQRRLFVRSRVPCIGSTTEHGQRRDHVCSPTEIHLLGARRSKGAGGGLGLSGSGRGLRERYPGAGPWRRGRAERRLPAEECWSKMATTKRVLYVGGLAEEVDDKVLHAAFIPFGDITDIQIPLDYETEKHRGFAFVEFELAEDAAAAIDNMNESELFGRTIRVNLAKPMRIKEGSSRPGEWEQYRCPITSSIWSDDDWLKKFSGKTLEENKEEEGSEPPKVETQEGEPAVKKARSNPQVYMDIKIGNKPAGRIQMLLRSDIVPMTAENFRCLCTHEKGFGFKGSSFHRIIPQFMCQGGDFTNHNGTGGKSIYGKKFDDENFILKHTAPGLLSMANSGPNTNGSQFFLTCDKTDWLDGKHVVFGEITEGLDVLRQIEAQGSKDGKPKQKVIISDCGEYV</sequence>
<name>A0AB34GIJ5_ESCRO</name>
<dbReference type="CDD" id="cd01926">
    <property type="entry name" value="cyclophilin_ABH_like"/>
    <property type="match status" value="1"/>
</dbReference>
<accession>A0AB34GIJ5</accession>
<dbReference type="SMART" id="SM00360">
    <property type="entry name" value="RRM"/>
    <property type="match status" value="1"/>
</dbReference>
<dbReference type="InterPro" id="IPR035979">
    <property type="entry name" value="RBD_domain_sf"/>
</dbReference>
<evidence type="ECO:0000256" key="17">
    <source>
        <dbReference type="ARBA" id="ARBA00063714"/>
    </source>
</evidence>